<reference evidence="2" key="1">
    <citation type="submission" date="2022-11" db="UniProtKB">
        <authorList>
            <consortium name="WormBaseParasite"/>
        </authorList>
    </citation>
    <scope>IDENTIFICATION</scope>
</reference>
<organism evidence="1 2">
    <name type="scientific">Panagrolaimus sp. PS1159</name>
    <dbReference type="NCBI Taxonomy" id="55785"/>
    <lineage>
        <taxon>Eukaryota</taxon>
        <taxon>Metazoa</taxon>
        <taxon>Ecdysozoa</taxon>
        <taxon>Nematoda</taxon>
        <taxon>Chromadorea</taxon>
        <taxon>Rhabditida</taxon>
        <taxon>Tylenchina</taxon>
        <taxon>Panagrolaimomorpha</taxon>
        <taxon>Panagrolaimoidea</taxon>
        <taxon>Panagrolaimidae</taxon>
        <taxon>Panagrolaimus</taxon>
    </lineage>
</organism>
<evidence type="ECO:0000313" key="2">
    <source>
        <dbReference type="WBParaSite" id="PS1159_v2.g4782.t1"/>
    </source>
</evidence>
<accession>A0AC35GFI8</accession>
<sequence length="192" mass="22478">MGAFFVTSFPEDGEKESEVKVFYSAEMDGLDKDGKHVEVKTQFKNLFIGRFFEKKAMKWYIQSKFVGIDDIIVGFRTESGIVNRVKKVNLEGIYQKCKSWKKDVCFRTVQHVLNQIRYFYNHRIKSGEMLIVERKPDSLMVEFQVVPEGSYQILTEEFKHHFVAPTEKQEETRKRGGSSRNRLETPTKKSCV</sequence>
<proteinExistence type="predicted"/>
<evidence type="ECO:0000313" key="1">
    <source>
        <dbReference type="Proteomes" id="UP000887580"/>
    </source>
</evidence>
<name>A0AC35GFI8_9BILA</name>
<dbReference type="Proteomes" id="UP000887580">
    <property type="component" value="Unplaced"/>
</dbReference>
<dbReference type="WBParaSite" id="PS1159_v2.g4782.t1">
    <property type="protein sequence ID" value="PS1159_v2.g4782.t1"/>
    <property type="gene ID" value="PS1159_v2.g4782"/>
</dbReference>
<protein>
    <submittedName>
        <fullName evidence="2">Decapping nuclease</fullName>
    </submittedName>
</protein>